<dbReference type="PRINTS" id="PR00455">
    <property type="entry name" value="HTHTETR"/>
</dbReference>
<reference evidence="6 7" key="1">
    <citation type="submission" date="2019-04" db="EMBL/GenBank/DDBJ databases">
        <authorList>
            <person name="Li Y."/>
            <person name="Wang J."/>
        </authorList>
    </citation>
    <scope>NUCLEOTIDE SEQUENCE [LARGE SCALE GENOMIC DNA]</scope>
    <source>
        <strain evidence="6 7">DSM 14668</strain>
    </source>
</reference>
<protein>
    <submittedName>
        <fullName evidence="6">TetR/AcrR family transcriptional regulator</fullName>
    </submittedName>
</protein>
<organism evidence="6 7">
    <name type="scientific">Polyangium fumosum</name>
    <dbReference type="NCBI Taxonomy" id="889272"/>
    <lineage>
        <taxon>Bacteria</taxon>
        <taxon>Pseudomonadati</taxon>
        <taxon>Myxococcota</taxon>
        <taxon>Polyangia</taxon>
        <taxon>Polyangiales</taxon>
        <taxon>Polyangiaceae</taxon>
        <taxon>Polyangium</taxon>
    </lineage>
</organism>
<dbReference type="InterPro" id="IPR009057">
    <property type="entry name" value="Homeodomain-like_sf"/>
</dbReference>
<dbReference type="InterPro" id="IPR050109">
    <property type="entry name" value="HTH-type_TetR-like_transc_reg"/>
</dbReference>
<dbReference type="OrthoDB" id="3249at2"/>
<evidence type="ECO:0000256" key="2">
    <source>
        <dbReference type="ARBA" id="ARBA00023125"/>
    </source>
</evidence>
<evidence type="ECO:0000259" key="5">
    <source>
        <dbReference type="PROSITE" id="PS50977"/>
    </source>
</evidence>
<dbReference type="GO" id="GO:0003700">
    <property type="term" value="F:DNA-binding transcription factor activity"/>
    <property type="evidence" value="ECO:0007669"/>
    <property type="project" value="TreeGrafter"/>
</dbReference>
<feature type="domain" description="HTH tetR-type" evidence="5">
    <location>
        <begin position="9"/>
        <end position="69"/>
    </location>
</feature>
<dbReference type="SUPFAM" id="SSF48498">
    <property type="entry name" value="Tetracyclin repressor-like, C-terminal domain"/>
    <property type="match status" value="1"/>
</dbReference>
<evidence type="ECO:0000256" key="3">
    <source>
        <dbReference type="ARBA" id="ARBA00023163"/>
    </source>
</evidence>
<dbReference type="AlphaFoldDB" id="A0A4U1J890"/>
<dbReference type="PANTHER" id="PTHR30055:SF234">
    <property type="entry name" value="HTH-TYPE TRANSCRIPTIONAL REGULATOR BETI"/>
    <property type="match status" value="1"/>
</dbReference>
<dbReference type="SUPFAM" id="SSF46689">
    <property type="entry name" value="Homeodomain-like"/>
    <property type="match status" value="1"/>
</dbReference>
<dbReference type="PROSITE" id="PS50977">
    <property type="entry name" value="HTH_TETR_2"/>
    <property type="match status" value="1"/>
</dbReference>
<dbReference type="InterPro" id="IPR001647">
    <property type="entry name" value="HTH_TetR"/>
</dbReference>
<dbReference type="Proteomes" id="UP000309215">
    <property type="component" value="Unassembled WGS sequence"/>
</dbReference>
<dbReference type="RefSeq" id="WP_136931522.1">
    <property type="nucleotide sequence ID" value="NZ_SSMQ01000027.1"/>
</dbReference>
<comment type="caution">
    <text evidence="6">The sequence shown here is derived from an EMBL/GenBank/DDBJ whole genome shotgun (WGS) entry which is preliminary data.</text>
</comment>
<gene>
    <name evidence="6" type="ORF">E8A74_24675</name>
</gene>
<evidence type="ECO:0000256" key="1">
    <source>
        <dbReference type="ARBA" id="ARBA00023015"/>
    </source>
</evidence>
<dbReference type="Gene3D" id="1.10.357.10">
    <property type="entry name" value="Tetracycline Repressor, domain 2"/>
    <property type="match status" value="1"/>
</dbReference>
<dbReference type="GO" id="GO:0000976">
    <property type="term" value="F:transcription cis-regulatory region binding"/>
    <property type="evidence" value="ECO:0007669"/>
    <property type="project" value="TreeGrafter"/>
</dbReference>
<sequence>MVLARSSDPDVPRAIVAAATRLFAAQGFDATSVQAVADEVSLTKQAVLHHFPSKEHLRRAVLDAILAHWNDTLPRLLLAAAASEDRFEAVFGELSAFFAADPDRARVVLREALDRPAEMRKLLRGPVRPWLEAVAGYIRSGQAAGKHHADVDPETYVVHVMLFVISAVATASVMQGALDDEARARSDKELARIARASLFTPARPRGGAPPKR</sequence>
<name>A0A4U1J890_9BACT</name>
<evidence type="ECO:0000313" key="7">
    <source>
        <dbReference type="Proteomes" id="UP000309215"/>
    </source>
</evidence>
<dbReference type="Pfam" id="PF00440">
    <property type="entry name" value="TetR_N"/>
    <property type="match status" value="1"/>
</dbReference>
<dbReference type="PANTHER" id="PTHR30055">
    <property type="entry name" value="HTH-TYPE TRANSCRIPTIONAL REGULATOR RUTR"/>
    <property type="match status" value="1"/>
</dbReference>
<keyword evidence="1" id="KW-0805">Transcription regulation</keyword>
<evidence type="ECO:0000256" key="4">
    <source>
        <dbReference type="PROSITE-ProRule" id="PRU00335"/>
    </source>
</evidence>
<evidence type="ECO:0000313" key="6">
    <source>
        <dbReference type="EMBL" id="TKD03788.1"/>
    </source>
</evidence>
<keyword evidence="3" id="KW-0804">Transcription</keyword>
<feature type="DNA-binding region" description="H-T-H motif" evidence="4">
    <location>
        <begin position="32"/>
        <end position="51"/>
    </location>
</feature>
<keyword evidence="2 4" id="KW-0238">DNA-binding</keyword>
<keyword evidence="7" id="KW-1185">Reference proteome</keyword>
<dbReference type="InterPro" id="IPR036271">
    <property type="entry name" value="Tet_transcr_reg_TetR-rel_C_sf"/>
</dbReference>
<accession>A0A4U1J890</accession>
<dbReference type="Gene3D" id="1.10.10.60">
    <property type="entry name" value="Homeodomain-like"/>
    <property type="match status" value="1"/>
</dbReference>
<dbReference type="EMBL" id="SSMQ01000027">
    <property type="protein sequence ID" value="TKD03788.1"/>
    <property type="molecule type" value="Genomic_DNA"/>
</dbReference>
<proteinExistence type="predicted"/>